<evidence type="ECO:0000313" key="2">
    <source>
        <dbReference type="WBParaSite" id="JU765_v2.g864.t1"/>
    </source>
</evidence>
<dbReference type="Proteomes" id="UP000887576">
    <property type="component" value="Unplaced"/>
</dbReference>
<protein>
    <submittedName>
        <fullName evidence="2">Uncharacterized protein</fullName>
    </submittedName>
</protein>
<reference evidence="2" key="1">
    <citation type="submission" date="2022-11" db="UniProtKB">
        <authorList>
            <consortium name="WormBaseParasite"/>
        </authorList>
    </citation>
    <scope>IDENTIFICATION</scope>
</reference>
<proteinExistence type="predicted"/>
<sequence length="128" mass="14342">MTLNDNFHDKKLSLEHDGKYDGLLKLASPTSTSSTAPVSDVPKETQEQYINFGYSEDEWEKEHSAPNNLAMMATTPKVQMFDGQMEPPPTRVASQPTPLTPDEHDRPRFRLSISSQGSNEHTPPSKSR</sequence>
<name>A0AC34RNV3_9BILA</name>
<evidence type="ECO:0000313" key="1">
    <source>
        <dbReference type="Proteomes" id="UP000887576"/>
    </source>
</evidence>
<dbReference type="WBParaSite" id="JU765_v2.g864.t1">
    <property type="protein sequence ID" value="JU765_v2.g864.t1"/>
    <property type="gene ID" value="JU765_v2.g864"/>
</dbReference>
<accession>A0AC34RNV3</accession>
<organism evidence="1 2">
    <name type="scientific">Panagrolaimus sp. JU765</name>
    <dbReference type="NCBI Taxonomy" id="591449"/>
    <lineage>
        <taxon>Eukaryota</taxon>
        <taxon>Metazoa</taxon>
        <taxon>Ecdysozoa</taxon>
        <taxon>Nematoda</taxon>
        <taxon>Chromadorea</taxon>
        <taxon>Rhabditida</taxon>
        <taxon>Tylenchina</taxon>
        <taxon>Panagrolaimomorpha</taxon>
        <taxon>Panagrolaimoidea</taxon>
        <taxon>Panagrolaimidae</taxon>
        <taxon>Panagrolaimus</taxon>
    </lineage>
</organism>